<organism evidence="9 10">
    <name type="scientific">Paraburkholderia podalyriae</name>
    <dbReference type="NCBI Taxonomy" id="1938811"/>
    <lineage>
        <taxon>Bacteria</taxon>
        <taxon>Pseudomonadati</taxon>
        <taxon>Pseudomonadota</taxon>
        <taxon>Betaproteobacteria</taxon>
        <taxon>Burkholderiales</taxon>
        <taxon>Burkholderiaceae</taxon>
        <taxon>Paraburkholderia</taxon>
    </lineage>
</organism>
<evidence type="ECO:0000256" key="3">
    <source>
        <dbReference type="ARBA" id="ARBA00022763"/>
    </source>
</evidence>
<proteinExistence type="inferred from homology"/>
<evidence type="ECO:0000256" key="8">
    <source>
        <dbReference type="RuleBase" id="RU364100"/>
    </source>
</evidence>
<evidence type="ECO:0000256" key="4">
    <source>
        <dbReference type="ARBA" id="ARBA00022801"/>
    </source>
</evidence>
<keyword evidence="6" id="KW-0238">DNA-binding</keyword>
<dbReference type="PANTHER" id="PTHR13604">
    <property type="entry name" value="DC12-RELATED"/>
    <property type="match status" value="1"/>
</dbReference>
<dbReference type="InterPro" id="IPR003738">
    <property type="entry name" value="SRAP"/>
</dbReference>
<evidence type="ECO:0000313" key="9">
    <source>
        <dbReference type="EMBL" id="MBC8752165.1"/>
    </source>
</evidence>
<dbReference type="PANTHER" id="PTHR13604:SF0">
    <property type="entry name" value="ABASIC SITE PROCESSING PROTEIN HMCES"/>
    <property type="match status" value="1"/>
</dbReference>
<evidence type="ECO:0000256" key="7">
    <source>
        <dbReference type="ARBA" id="ARBA00023239"/>
    </source>
</evidence>
<keyword evidence="4 8" id="KW-0378">Hydrolase</keyword>
<keyword evidence="7" id="KW-0456">Lyase</keyword>
<comment type="similarity">
    <text evidence="1 8">Belongs to the SOS response-associated peptidase family.</text>
</comment>
<sequence length="320" mass="36290">MCYSAQIQADYRKFVRTFGAIMDIGEFARLFFERAEGISKAKVPKAMEDAFADPQTDDERRIKAAIDKFNAGQTSKLEQDLFKQRKRLADAERTLKTKVTKAATESQRIATDKIGWTLTKLEDIQRTVPKARDSRIFPGHYAPVMVMENGQRVVKPMRYQCRIAGKPASYDVKYPGTYNARRDNLEGFWKPCFGHTHGVMLVDVFYENVSKAKMEGTLSETHERDENVVLEFRPSNGELMLVACLWSRWSAPGEPDLLSFAAITDEPPAEVAAAGHDRCIIPIRLENIDAWLNPDASDLAASYAVLDDKERPYYEHRLAA</sequence>
<keyword evidence="3" id="KW-0227">DNA damage</keyword>
<dbReference type="EC" id="3.4.-.-" evidence="8"/>
<dbReference type="InterPro" id="IPR036590">
    <property type="entry name" value="SRAP-like"/>
</dbReference>
<keyword evidence="10" id="KW-1185">Reference proteome</keyword>
<dbReference type="RefSeq" id="WP_187639038.1">
    <property type="nucleotide sequence ID" value="NZ_VZQQ01000084.1"/>
</dbReference>
<reference evidence="9 10" key="1">
    <citation type="submission" date="2019-09" db="EMBL/GenBank/DDBJ databases">
        <title>Paraburkholderia podalyriae sp. nov., A South African Podalyria-associated rhizobium.</title>
        <authorList>
            <person name="Mavima L."/>
            <person name="Beukes C.W."/>
            <person name="Palmer M."/>
            <person name="De Meyer S.E."/>
            <person name="James E.K."/>
            <person name="Maluk M."/>
            <person name="Avontuur J.R."/>
            <person name="Chan W.Y."/>
            <person name="Venter S.N."/>
            <person name="Steenkamp E.T."/>
        </authorList>
    </citation>
    <scope>NUCLEOTIDE SEQUENCE [LARGE SCALE GENOMIC DNA]</scope>
    <source>
        <strain evidence="9 10">WC7.3b</strain>
    </source>
</reference>
<keyword evidence="2 8" id="KW-0645">Protease</keyword>
<evidence type="ECO:0000256" key="6">
    <source>
        <dbReference type="ARBA" id="ARBA00023125"/>
    </source>
</evidence>
<gene>
    <name evidence="9" type="ORF">F6X42_38720</name>
</gene>
<dbReference type="SUPFAM" id="SSF143081">
    <property type="entry name" value="BB1717-like"/>
    <property type="match status" value="1"/>
</dbReference>
<dbReference type="EMBL" id="VZQQ01000084">
    <property type="protein sequence ID" value="MBC8752165.1"/>
    <property type="molecule type" value="Genomic_DNA"/>
</dbReference>
<evidence type="ECO:0000313" key="10">
    <source>
        <dbReference type="Proteomes" id="UP000736373"/>
    </source>
</evidence>
<comment type="caution">
    <text evidence="9">The sequence shown here is derived from an EMBL/GenBank/DDBJ whole genome shotgun (WGS) entry which is preliminary data.</text>
</comment>
<keyword evidence="5" id="KW-0190">Covalent protein-DNA linkage</keyword>
<dbReference type="Pfam" id="PF02586">
    <property type="entry name" value="SRAP"/>
    <property type="match status" value="1"/>
</dbReference>
<evidence type="ECO:0000256" key="2">
    <source>
        <dbReference type="ARBA" id="ARBA00022670"/>
    </source>
</evidence>
<name>A0ABR7Q0V2_9BURK</name>
<accession>A0ABR7Q0V2</accession>
<evidence type="ECO:0000256" key="5">
    <source>
        <dbReference type="ARBA" id="ARBA00023124"/>
    </source>
</evidence>
<evidence type="ECO:0000256" key="1">
    <source>
        <dbReference type="ARBA" id="ARBA00008136"/>
    </source>
</evidence>
<dbReference type="Proteomes" id="UP000736373">
    <property type="component" value="Unassembled WGS sequence"/>
</dbReference>
<dbReference type="Gene3D" id="3.90.1680.10">
    <property type="entry name" value="SOS response associated peptidase-like"/>
    <property type="match status" value="1"/>
</dbReference>
<protein>
    <recommendedName>
        <fullName evidence="8">Abasic site processing protein</fullName>
        <ecNumber evidence="8">3.4.-.-</ecNumber>
    </recommendedName>
</protein>